<dbReference type="InterPro" id="IPR058163">
    <property type="entry name" value="LysR-type_TF_proteobact-type"/>
</dbReference>
<dbReference type="Pfam" id="PF03466">
    <property type="entry name" value="LysR_substrate"/>
    <property type="match status" value="1"/>
</dbReference>
<dbReference type="Gene3D" id="3.40.190.290">
    <property type="match status" value="1"/>
</dbReference>
<keyword evidence="4" id="KW-0804">Transcription</keyword>
<dbReference type="PANTHER" id="PTHR30537">
    <property type="entry name" value="HTH-TYPE TRANSCRIPTIONAL REGULATOR"/>
    <property type="match status" value="1"/>
</dbReference>
<dbReference type="InterPro" id="IPR000847">
    <property type="entry name" value="LysR_HTH_N"/>
</dbReference>
<sequence>MIDLNDYYYFVHVVEKKGFTPAAKALSMPKSRLSRHVSKLEERLDIKLIQRTSRQFKVTETGQLFYQHARALLDEMEAAEAAIESRKTSLSGRVTMSCSLGVAQFAVKDLIVEFLQKHPKVELVQQVTNQNIDLVSSGIDLAIRGHVETLPDSSIIQRSLATVSWQLFASPDYLTNSGTPQTPYDLYKRQTLKVGWQPVVGHWTLQNNEGVKTTVPYTPQLCSDDMSTLKAAAINGLGIVSLPAYTCRQEISVGSLVRVLPSWVTGRAQLSLLTPSRRAQSPSTKALGEYLLNNLSEKIGDS</sequence>
<dbReference type="SUPFAM" id="SSF53850">
    <property type="entry name" value="Periplasmic binding protein-like II"/>
    <property type="match status" value="1"/>
</dbReference>
<dbReference type="CDD" id="cd08422">
    <property type="entry name" value="PBP2_CrgA_like"/>
    <property type="match status" value="1"/>
</dbReference>
<evidence type="ECO:0000256" key="2">
    <source>
        <dbReference type="ARBA" id="ARBA00023015"/>
    </source>
</evidence>
<evidence type="ECO:0000259" key="5">
    <source>
        <dbReference type="PROSITE" id="PS50931"/>
    </source>
</evidence>
<comment type="similarity">
    <text evidence="1">Belongs to the LysR transcriptional regulatory family.</text>
</comment>
<dbReference type="PANTHER" id="PTHR30537:SF31">
    <property type="entry name" value="TRANSCRIPTIONAL REGULATOR, LYSR FAMILY"/>
    <property type="match status" value="1"/>
</dbReference>
<dbReference type="SUPFAM" id="SSF46785">
    <property type="entry name" value="Winged helix' DNA-binding domain"/>
    <property type="match status" value="1"/>
</dbReference>
<reference evidence="6 7" key="1">
    <citation type="submission" date="2023-06" db="EMBL/GenBank/DDBJ databases">
        <title>Alteromonas sp. ASW11-36 isolated from intertidal sand.</title>
        <authorList>
            <person name="Li Y."/>
        </authorList>
    </citation>
    <scope>NUCLEOTIDE SEQUENCE [LARGE SCALE GENOMIC DNA]</scope>
    <source>
        <strain evidence="6 7">ASW11-36</strain>
    </source>
</reference>
<organism evidence="6 7">
    <name type="scientific">Alteromonas arenosi</name>
    <dbReference type="NCBI Taxonomy" id="3055817"/>
    <lineage>
        <taxon>Bacteria</taxon>
        <taxon>Pseudomonadati</taxon>
        <taxon>Pseudomonadota</taxon>
        <taxon>Gammaproteobacteria</taxon>
        <taxon>Alteromonadales</taxon>
        <taxon>Alteromonadaceae</taxon>
        <taxon>Alteromonas/Salinimonas group</taxon>
        <taxon>Alteromonas</taxon>
    </lineage>
</organism>
<keyword evidence="2" id="KW-0805">Transcription regulation</keyword>
<feature type="domain" description="HTH lysR-type" evidence="5">
    <location>
        <begin position="2"/>
        <end position="59"/>
    </location>
</feature>
<evidence type="ECO:0000313" key="7">
    <source>
        <dbReference type="Proteomes" id="UP001234343"/>
    </source>
</evidence>
<dbReference type="Pfam" id="PF00126">
    <property type="entry name" value="HTH_1"/>
    <property type="match status" value="1"/>
</dbReference>
<dbReference type="InterPro" id="IPR036390">
    <property type="entry name" value="WH_DNA-bd_sf"/>
</dbReference>
<protein>
    <submittedName>
        <fullName evidence="6">LysR substrate-binding domain-containing protein</fullName>
    </submittedName>
</protein>
<evidence type="ECO:0000313" key="6">
    <source>
        <dbReference type="EMBL" id="MDM7861153.1"/>
    </source>
</evidence>
<proteinExistence type="inferred from homology"/>
<comment type="caution">
    <text evidence="6">The sequence shown here is derived from an EMBL/GenBank/DDBJ whole genome shotgun (WGS) entry which is preliminary data.</text>
</comment>
<keyword evidence="7" id="KW-1185">Reference proteome</keyword>
<dbReference type="EMBL" id="JAUCBP010000007">
    <property type="protein sequence ID" value="MDM7861153.1"/>
    <property type="molecule type" value="Genomic_DNA"/>
</dbReference>
<accession>A0ABT7SY88</accession>
<dbReference type="InterPro" id="IPR005119">
    <property type="entry name" value="LysR_subst-bd"/>
</dbReference>
<evidence type="ECO:0000256" key="4">
    <source>
        <dbReference type="ARBA" id="ARBA00023163"/>
    </source>
</evidence>
<dbReference type="Proteomes" id="UP001234343">
    <property type="component" value="Unassembled WGS sequence"/>
</dbReference>
<gene>
    <name evidence="6" type="ORF">QTP81_11140</name>
</gene>
<dbReference type="InterPro" id="IPR036388">
    <property type="entry name" value="WH-like_DNA-bd_sf"/>
</dbReference>
<evidence type="ECO:0000256" key="1">
    <source>
        <dbReference type="ARBA" id="ARBA00009437"/>
    </source>
</evidence>
<name>A0ABT7SY88_9ALTE</name>
<dbReference type="PROSITE" id="PS50931">
    <property type="entry name" value="HTH_LYSR"/>
    <property type="match status" value="1"/>
</dbReference>
<dbReference type="RefSeq" id="WP_289365536.1">
    <property type="nucleotide sequence ID" value="NZ_JAUCBP010000007.1"/>
</dbReference>
<evidence type="ECO:0000256" key="3">
    <source>
        <dbReference type="ARBA" id="ARBA00023125"/>
    </source>
</evidence>
<keyword evidence="3" id="KW-0238">DNA-binding</keyword>
<dbReference type="Gene3D" id="1.10.10.10">
    <property type="entry name" value="Winged helix-like DNA-binding domain superfamily/Winged helix DNA-binding domain"/>
    <property type="match status" value="1"/>
</dbReference>